<dbReference type="EMBL" id="KV014091">
    <property type="protein sequence ID" value="KZV22799.1"/>
    <property type="molecule type" value="Genomic_DNA"/>
</dbReference>
<dbReference type="Proteomes" id="UP000250235">
    <property type="component" value="Unassembled WGS sequence"/>
</dbReference>
<accession>A0A2Z7ATQ2</accession>
<dbReference type="AlphaFoldDB" id="A0A2Z7ATQ2"/>
<evidence type="ECO:0000256" key="1">
    <source>
        <dbReference type="SAM" id="MobiDB-lite"/>
    </source>
</evidence>
<name>A0A2Z7ATQ2_9LAMI</name>
<feature type="compositionally biased region" description="Polar residues" evidence="1">
    <location>
        <begin position="101"/>
        <end position="110"/>
    </location>
</feature>
<evidence type="ECO:0000313" key="3">
    <source>
        <dbReference type="Proteomes" id="UP000250235"/>
    </source>
</evidence>
<reference evidence="2 3" key="1">
    <citation type="journal article" date="2015" name="Proc. Natl. Acad. Sci. U.S.A.">
        <title>The resurrection genome of Boea hygrometrica: A blueprint for survival of dehydration.</title>
        <authorList>
            <person name="Xiao L."/>
            <person name="Yang G."/>
            <person name="Zhang L."/>
            <person name="Yang X."/>
            <person name="Zhao S."/>
            <person name="Ji Z."/>
            <person name="Zhou Q."/>
            <person name="Hu M."/>
            <person name="Wang Y."/>
            <person name="Chen M."/>
            <person name="Xu Y."/>
            <person name="Jin H."/>
            <person name="Xiao X."/>
            <person name="Hu G."/>
            <person name="Bao F."/>
            <person name="Hu Y."/>
            <person name="Wan P."/>
            <person name="Li L."/>
            <person name="Deng X."/>
            <person name="Kuang T."/>
            <person name="Xiang C."/>
            <person name="Zhu J.K."/>
            <person name="Oliver M.J."/>
            <person name="He Y."/>
        </authorList>
    </citation>
    <scope>NUCLEOTIDE SEQUENCE [LARGE SCALE GENOMIC DNA]</scope>
    <source>
        <strain evidence="3">cv. XS01</strain>
    </source>
</reference>
<keyword evidence="3" id="KW-1185">Reference proteome</keyword>
<feature type="compositionally biased region" description="Basic and acidic residues" evidence="1">
    <location>
        <begin position="111"/>
        <end position="127"/>
    </location>
</feature>
<protein>
    <submittedName>
        <fullName evidence="2">Uncharacterized protein</fullName>
    </submittedName>
</protein>
<evidence type="ECO:0000313" key="2">
    <source>
        <dbReference type="EMBL" id="KZV22799.1"/>
    </source>
</evidence>
<gene>
    <name evidence="2" type="ORF">F511_40873</name>
</gene>
<organism evidence="2 3">
    <name type="scientific">Dorcoceras hygrometricum</name>
    <dbReference type="NCBI Taxonomy" id="472368"/>
    <lineage>
        <taxon>Eukaryota</taxon>
        <taxon>Viridiplantae</taxon>
        <taxon>Streptophyta</taxon>
        <taxon>Embryophyta</taxon>
        <taxon>Tracheophyta</taxon>
        <taxon>Spermatophyta</taxon>
        <taxon>Magnoliopsida</taxon>
        <taxon>eudicotyledons</taxon>
        <taxon>Gunneridae</taxon>
        <taxon>Pentapetalae</taxon>
        <taxon>asterids</taxon>
        <taxon>lamiids</taxon>
        <taxon>Lamiales</taxon>
        <taxon>Gesneriaceae</taxon>
        <taxon>Didymocarpoideae</taxon>
        <taxon>Trichosporeae</taxon>
        <taxon>Loxocarpinae</taxon>
        <taxon>Dorcoceras</taxon>
    </lineage>
</organism>
<feature type="compositionally biased region" description="Basic and acidic residues" evidence="1">
    <location>
        <begin position="134"/>
        <end position="143"/>
    </location>
</feature>
<feature type="region of interest" description="Disordered" evidence="1">
    <location>
        <begin position="57"/>
        <end position="145"/>
    </location>
</feature>
<proteinExistence type="predicted"/>
<sequence length="401" mass="45436">MPDGGGRRHQIACGARPQRVRRMARDAPNRWRIHSHEISSHRAPPACNVHRQIAQPVREGSGHWSATKRPPCAAGAQAAVDRQSGPRPDSRHLCQPALEGLTNSAWTETPRQADRNKSDQRTRRRGDGTWAAARPREGARGEGRSSGLWRLGITDSSCKNQLVVVSVQYGPFNTYIPIRSTTIGKSRVARDPIAMHTFWRSNSDIASVTRVSMTFRVVRTNQYNQDLGLIHSTNGNHLKSPNEGSSIDHQVTKVSQLVEQMAQLVVPRELDRVPQLYILYDYEIESSQDKSPPKEELVDISPEELKNIETWLDHDLKAKYYMLAYVFNELQRRFDEVVHAADIHQHLKELFGKIRRAKRLVNSNANNQLLVNSATAGQYKWNATAGEQCDGWTLRMECNCW</sequence>
<dbReference type="OrthoDB" id="1194532at2759"/>